<protein>
    <recommendedName>
        <fullName evidence="3">DUF1573 domain-containing protein</fullName>
    </recommendedName>
</protein>
<dbReference type="Pfam" id="PF07610">
    <property type="entry name" value="DUF1573"/>
    <property type="match status" value="1"/>
</dbReference>
<dbReference type="InterPro" id="IPR011467">
    <property type="entry name" value="DUF1573"/>
</dbReference>
<dbReference type="PATRIC" id="fig|742727.4.peg.3774"/>
<comment type="caution">
    <text evidence="1">The sequence shown here is derived from an EMBL/GenBank/DDBJ whole genome shotgun (WGS) entry which is preliminary data.</text>
</comment>
<sequence>MKNRNSLLKQSMTLFIPFFLDFFICSCTDVKKTGALAVLQEWEKREIRFLNNHVFTVLGKDTVVFPLQSKYKILTYTDSTGCVSCKLQLTEWKKYMMEMDSISNNSVQFLFFFSPEKKVDILRVLQFSCFDYPVCIDEQNSLNKLNIFPSDMDFQTFLLDKNNKVIAIGNPIHNPKVKDLYLKIIQGDKKKEGSEREVLNTEVGISSPTISLGRFIGEREQKTTLALKNTGSNLLVIKDISTSCGCISVSYSKEPIRPGSSTSLDITYKADHIGHFEKTITVHCNIESSPIILKITGNAE</sequence>
<dbReference type="Gene3D" id="3.40.30.10">
    <property type="entry name" value="Glutaredoxin"/>
    <property type="match status" value="1"/>
</dbReference>
<dbReference type="STRING" id="742727.HMPREF9447_03704"/>
<name>K9DWQ8_9BACE</name>
<keyword evidence="2" id="KW-1185">Reference proteome</keyword>
<dbReference type="eggNOG" id="ENOG502ZMZD">
    <property type="taxonomic scope" value="Bacteria"/>
</dbReference>
<dbReference type="AlphaFoldDB" id="K9DWQ8"/>
<dbReference type="HOGENOM" id="CLU_063620_0_0_10"/>
<gene>
    <name evidence="1" type="ORF">HMPREF9447_03704</name>
</gene>
<accession>K9DWQ8</accession>
<dbReference type="InterPro" id="IPR013783">
    <property type="entry name" value="Ig-like_fold"/>
</dbReference>
<dbReference type="EMBL" id="ADLF01000015">
    <property type="protein sequence ID" value="EKU89379.1"/>
    <property type="molecule type" value="Genomic_DNA"/>
</dbReference>
<proteinExistence type="predicted"/>
<dbReference type="Gene3D" id="2.60.40.10">
    <property type="entry name" value="Immunoglobulins"/>
    <property type="match status" value="1"/>
</dbReference>
<dbReference type="RefSeq" id="WP_009131229.1">
    <property type="nucleotide sequence ID" value="NZ_JH992943.1"/>
</dbReference>
<evidence type="ECO:0008006" key="3">
    <source>
        <dbReference type="Google" id="ProtNLM"/>
    </source>
</evidence>
<reference evidence="1 2" key="1">
    <citation type="submission" date="2012-09" db="EMBL/GenBank/DDBJ databases">
        <title>The Genome Sequence of Bacteroides oleiciplenus YIT 12058.</title>
        <authorList>
            <consortium name="The Broad Institute Genome Sequencing Platform"/>
            <person name="Earl A."/>
            <person name="Ward D."/>
            <person name="Feldgarden M."/>
            <person name="Gevers D."/>
            <person name="Morotomi M."/>
            <person name="Walker B."/>
            <person name="Young S.K."/>
            <person name="Zeng Q."/>
            <person name="Gargeya S."/>
            <person name="Fitzgerald M."/>
            <person name="Haas B."/>
            <person name="Abouelleil A."/>
            <person name="Alvarado L."/>
            <person name="Arachchi H.M."/>
            <person name="Berlin A.M."/>
            <person name="Chapman S.B."/>
            <person name="Goldberg J."/>
            <person name="Griggs A."/>
            <person name="Gujja S."/>
            <person name="Hansen M."/>
            <person name="Howarth C."/>
            <person name="Imamovic A."/>
            <person name="Larimer J."/>
            <person name="McCowen C."/>
            <person name="Montmayeur A."/>
            <person name="Murphy C."/>
            <person name="Neiman D."/>
            <person name="Pearson M."/>
            <person name="Priest M."/>
            <person name="Roberts A."/>
            <person name="Saif S."/>
            <person name="Shea T."/>
            <person name="Sisk P."/>
            <person name="Sykes S."/>
            <person name="Wortman J."/>
            <person name="Nusbaum C."/>
            <person name="Birren B."/>
        </authorList>
    </citation>
    <scope>NUCLEOTIDE SEQUENCE [LARGE SCALE GENOMIC DNA]</scope>
    <source>
        <strain evidence="1 2">YIT 12058</strain>
    </source>
</reference>
<evidence type="ECO:0000313" key="1">
    <source>
        <dbReference type="EMBL" id="EKU89379.1"/>
    </source>
</evidence>
<dbReference type="Proteomes" id="UP000009872">
    <property type="component" value="Unassembled WGS sequence"/>
</dbReference>
<organism evidence="1 2">
    <name type="scientific">Bacteroides oleiciplenus YIT 12058</name>
    <dbReference type="NCBI Taxonomy" id="742727"/>
    <lineage>
        <taxon>Bacteria</taxon>
        <taxon>Pseudomonadati</taxon>
        <taxon>Bacteroidota</taxon>
        <taxon>Bacteroidia</taxon>
        <taxon>Bacteroidales</taxon>
        <taxon>Bacteroidaceae</taxon>
        <taxon>Bacteroides</taxon>
    </lineage>
</organism>
<dbReference type="PANTHER" id="PTHR37833:SF1">
    <property type="entry name" value="SIGNAL PEPTIDE PROTEIN"/>
    <property type="match status" value="1"/>
</dbReference>
<dbReference type="PANTHER" id="PTHR37833">
    <property type="entry name" value="LIPOPROTEIN-RELATED"/>
    <property type="match status" value="1"/>
</dbReference>
<evidence type="ECO:0000313" key="2">
    <source>
        <dbReference type="Proteomes" id="UP000009872"/>
    </source>
</evidence>